<dbReference type="PROSITE" id="PS50181">
    <property type="entry name" value="FBOX"/>
    <property type="match status" value="1"/>
</dbReference>
<evidence type="ECO:0000313" key="4">
    <source>
        <dbReference type="Proteomes" id="UP001334248"/>
    </source>
</evidence>
<evidence type="ECO:0000259" key="2">
    <source>
        <dbReference type="PROSITE" id="PS50181"/>
    </source>
</evidence>
<organism evidence="3 4">
    <name type="scientific">Knufia obscura</name>
    <dbReference type="NCBI Taxonomy" id="1635080"/>
    <lineage>
        <taxon>Eukaryota</taxon>
        <taxon>Fungi</taxon>
        <taxon>Dikarya</taxon>
        <taxon>Ascomycota</taxon>
        <taxon>Pezizomycotina</taxon>
        <taxon>Eurotiomycetes</taxon>
        <taxon>Chaetothyriomycetidae</taxon>
        <taxon>Chaetothyriales</taxon>
        <taxon>Trichomeriaceae</taxon>
        <taxon>Knufia</taxon>
    </lineage>
</organism>
<name>A0ABR0RUB5_9EURO</name>
<evidence type="ECO:0000256" key="1">
    <source>
        <dbReference type="SAM" id="MobiDB-lite"/>
    </source>
</evidence>
<reference evidence="3 4" key="1">
    <citation type="journal article" date="2023" name="Res Sq">
        <title>Genomic and morphological characterization of Knufia obscura isolated from the Mars 2020 spacecraft assembly facility.</title>
        <authorList>
            <person name="Chander A.M."/>
            <person name="Teixeira M.M."/>
            <person name="Singh N.K."/>
            <person name="Williams M.P."/>
            <person name="Parker C.W."/>
            <person name="Leo P."/>
            <person name="Stajich J.E."/>
            <person name="Torok T."/>
            <person name="Tighe S."/>
            <person name="Mason C.E."/>
            <person name="Venkateswaran K."/>
        </authorList>
    </citation>
    <scope>NUCLEOTIDE SEQUENCE [LARGE SCALE GENOMIC DNA]</scope>
    <source>
        <strain evidence="3 4">CCFEE 5817</strain>
    </source>
</reference>
<dbReference type="InterPro" id="IPR001810">
    <property type="entry name" value="F-box_dom"/>
</dbReference>
<feature type="region of interest" description="Disordered" evidence="1">
    <location>
        <begin position="529"/>
        <end position="554"/>
    </location>
</feature>
<evidence type="ECO:0000313" key="3">
    <source>
        <dbReference type="EMBL" id="KAK5943868.1"/>
    </source>
</evidence>
<protein>
    <recommendedName>
        <fullName evidence="2">F-box domain-containing protein</fullName>
    </recommendedName>
</protein>
<feature type="compositionally biased region" description="Polar residues" evidence="1">
    <location>
        <begin position="533"/>
        <end position="554"/>
    </location>
</feature>
<dbReference type="GeneID" id="89996598"/>
<keyword evidence="4" id="KW-1185">Reference proteome</keyword>
<dbReference type="EMBL" id="JAVHJV010000003">
    <property type="protein sequence ID" value="KAK5943868.1"/>
    <property type="molecule type" value="Genomic_DNA"/>
</dbReference>
<dbReference type="Proteomes" id="UP001334248">
    <property type="component" value="Unassembled WGS sequence"/>
</dbReference>
<sequence length="554" mass="63099">MPTPRSTASRTLSLLMLPDEILEMIYKPLSNIDLKHVRLTSRHLATLVTLQLFHVFVLYPHQRSFRLLLAAIEAPHTVCHIRVLHYDASFAHVRTAADQQLTKICKAQGMELEEYADIIHPAWSIRCESLQTQDREEMAYMTQLALLSRAAACLTNLKRVKVSEGPGKSWNAPYSDNLPCFYVKLLEEAYMYAEPEVDIRDLGKFHEDYHASFYAYSIPILAAANLLPNPLEYCDVNVLDWTQFLENTQLSGVNSLLIEKTMRGLRELNFWYDHPSWGASSYSHGTLQDILVLAGKLESLTLRFRYNDMESWKEPLDLVFIVNMNRDCQRSFFHPVDHHAGFPARLAWSSQLRRLELGGLFCSLEEFKNVLAACTDILEDLTIRDPVLTLSIDPATRQPQRGCFVKLLKWMQQTLTLTRFVPAGLWSNGGMQTWVLDDSAAGRVNGTELSMHETVTKFVVKGGGCPLEHVEIPDGHYDLGKRIPTQDAPDDLRNKLYQGDRSWQMLYYDEDEQGKVRVELLLEPILRAHERPNSAQSSRSTGSADHSQTEGSTT</sequence>
<dbReference type="Pfam" id="PF00646">
    <property type="entry name" value="F-box"/>
    <property type="match status" value="1"/>
</dbReference>
<comment type="caution">
    <text evidence="3">The sequence shown here is derived from an EMBL/GenBank/DDBJ whole genome shotgun (WGS) entry which is preliminary data.</text>
</comment>
<accession>A0ABR0RUB5</accession>
<gene>
    <name evidence="3" type="ORF">PMZ80_003149</name>
</gene>
<dbReference type="RefSeq" id="XP_064731958.1">
    <property type="nucleotide sequence ID" value="XM_064871578.1"/>
</dbReference>
<feature type="domain" description="F-box" evidence="2">
    <location>
        <begin position="11"/>
        <end position="56"/>
    </location>
</feature>
<proteinExistence type="predicted"/>